<feature type="region of interest" description="Disordered" evidence="5">
    <location>
        <begin position="283"/>
        <end position="304"/>
    </location>
</feature>
<feature type="compositionally biased region" description="Acidic residues" evidence="5">
    <location>
        <begin position="1183"/>
        <end position="1192"/>
    </location>
</feature>
<proteinExistence type="inferred from homology"/>
<feature type="compositionally biased region" description="Polar residues" evidence="5">
    <location>
        <begin position="1094"/>
        <end position="1105"/>
    </location>
</feature>
<dbReference type="InterPro" id="IPR012978">
    <property type="entry name" value="HEAT_RRP12"/>
</dbReference>
<accession>A0ABD3N9S2</accession>
<dbReference type="SUPFAM" id="SSF48371">
    <property type="entry name" value="ARM repeat"/>
    <property type="match status" value="1"/>
</dbReference>
<feature type="compositionally biased region" description="Acidic residues" evidence="5">
    <location>
        <begin position="1147"/>
        <end position="1160"/>
    </location>
</feature>
<comment type="subcellular location">
    <subcellularLocation>
        <location evidence="1">Cytoplasm</location>
        <location evidence="1">Cytoskeleton</location>
    </subcellularLocation>
</comment>
<feature type="region of interest" description="Disordered" evidence="5">
    <location>
        <begin position="1094"/>
        <end position="1113"/>
    </location>
</feature>
<dbReference type="PANTHER" id="PTHR48287:SF1">
    <property type="entry name" value="ARM REPEAT SUPERFAMILY PROTEIN"/>
    <property type="match status" value="1"/>
</dbReference>
<gene>
    <name evidence="7" type="ORF">ACHAW5_009511</name>
</gene>
<feature type="compositionally biased region" description="Basic and acidic residues" evidence="5">
    <location>
        <begin position="1243"/>
        <end position="1252"/>
    </location>
</feature>
<feature type="region of interest" description="Disordered" evidence="5">
    <location>
        <begin position="1271"/>
        <end position="1290"/>
    </location>
</feature>
<comment type="similarity">
    <text evidence="2">Belongs to the RRP12 family.</text>
</comment>
<dbReference type="InterPro" id="IPR048491">
    <property type="entry name" value="XMAP215_CLASP_TOG"/>
</dbReference>
<dbReference type="InterPro" id="IPR034085">
    <property type="entry name" value="TOG"/>
</dbReference>
<keyword evidence="8" id="KW-1185">Reference proteome</keyword>
<dbReference type="PANTHER" id="PTHR48287">
    <property type="entry name" value="ARM REPEAT SUPERFAMILY PROTEIN"/>
    <property type="match status" value="1"/>
</dbReference>
<dbReference type="Pfam" id="PF08161">
    <property type="entry name" value="RRP12_HEAT"/>
    <property type="match status" value="1"/>
</dbReference>
<reference evidence="7 8" key="1">
    <citation type="submission" date="2024-10" db="EMBL/GenBank/DDBJ databases">
        <title>Updated reference genomes for cyclostephanoid diatoms.</title>
        <authorList>
            <person name="Roberts W.R."/>
            <person name="Alverson A.J."/>
        </authorList>
    </citation>
    <scope>NUCLEOTIDE SEQUENCE [LARGE SCALE GENOMIC DNA]</scope>
    <source>
        <strain evidence="7 8">AJA276-08</strain>
    </source>
</reference>
<name>A0ABD3N9S2_9STRA</name>
<dbReference type="Gene3D" id="1.25.10.10">
    <property type="entry name" value="Leucine-rich Repeat Variant"/>
    <property type="match status" value="1"/>
</dbReference>
<evidence type="ECO:0000313" key="7">
    <source>
        <dbReference type="EMBL" id="KAL3772834.1"/>
    </source>
</evidence>
<dbReference type="Proteomes" id="UP001530315">
    <property type="component" value="Unassembled WGS sequence"/>
</dbReference>
<feature type="compositionally biased region" description="Gly residues" evidence="5">
    <location>
        <begin position="286"/>
        <end position="296"/>
    </location>
</feature>
<keyword evidence="4" id="KW-0206">Cytoskeleton</keyword>
<evidence type="ECO:0000259" key="6">
    <source>
        <dbReference type="SMART" id="SM01349"/>
    </source>
</evidence>
<protein>
    <recommendedName>
        <fullName evidence="6">TOG domain-containing protein</fullName>
    </recommendedName>
</protein>
<organism evidence="7 8">
    <name type="scientific">Stephanodiscus triporus</name>
    <dbReference type="NCBI Taxonomy" id="2934178"/>
    <lineage>
        <taxon>Eukaryota</taxon>
        <taxon>Sar</taxon>
        <taxon>Stramenopiles</taxon>
        <taxon>Ochrophyta</taxon>
        <taxon>Bacillariophyta</taxon>
        <taxon>Coscinodiscophyceae</taxon>
        <taxon>Thalassiosirophycidae</taxon>
        <taxon>Stephanodiscales</taxon>
        <taxon>Stephanodiscaceae</taxon>
        <taxon>Stephanodiscus</taxon>
    </lineage>
</organism>
<dbReference type="GO" id="GO:0005634">
    <property type="term" value="C:nucleus"/>
    <property type="evidence" value="ECO:0007669"/>
    <property type="project" value="UniProtKB-SubCell"/>
</dbReference>
<feature type="region of interest" description="Disordered" evidence="5">
    <location>
        <begin position="1"/>
        <end position="21"/>
    </location>
</feature>
<dbReference type="InterPro" id="IPR052087">
    <property type="entry name" value="RRP12"/>
</dbReference>
<dbReference type="Pfam" id="PF21041">
    <property type="entry name" value="XMAP215_CLASP_TOG"/>
    <property type="match status" value="1"/>
</dbReference>
<evidence type="ECO:0000256" key="5">
    <source>
        <dbReference type="SAM" id="MobiDB-lite"/>
    </source>
</evidence>
<dbReference type="EMBL" id="JALLAZ020001567">
    <property type="protein sequence ID" value="KAL3772834.1"/>
    <property type="molecule type" value="Genomic_DNA"/>
</dbReference>
<dbReference type="InterPro" id="IPR016024">
    <property type="entry name" value="ARM-type_fold"/>
</dbReference>
<evidence type="ECO:0000256" key="4">
    <source>
        <dbReference type="ARBA" id="ARBA00023212"/>
    </source>
</evidence>
<evidence type="ECO:0000256" key="2">
    <source>
        <dbReference type="ARBA" id="ARBA00007690"/>
    </source>
</evidence>
<keyword evidence="3" id="KW-0963">Cytoplasm</keyword>
<evidence type="ECO:0000256" key="3">
    <source>
        <dbReference type="ARBA" id="ARBA00022490"/>
    </source>
</evidence>
<dbReference type="InterPro" id="IPR011989">
    <property type="entry name" value="ARM-like"/>
</dbReference>
<dbReference type="SMART" id="SM01349">
    <property type="entry name" value="TOG"/>
    <property type="match status" value="1"/>
</dbReference>
<evidence type="ECO:0000256" key="1">
    <source>
        <dbReference type="ARBA" id="ARBA00004245"/>
    </source>
</evidence>
<feature type="compositionally biased region" description="Basic and acidic residues" evidence="5">
    <location>
        <begin position="1204"/>
        <end position="1230"/>
    </location>
</feature>
<dbReference type="GO" id="GO:0005856">
    <property type="term" value="C:cytoskeleton"/>
    <property type="evidence" value="ECO:0007669"/>
    <property type="project" value="UniProtKB-SubCell"/>
</dbReference>
<sequence>MGLSRSARSAGGGSTYASFSSSSPPYALGFGGLSSHEYSTPAISDAPPDVALEFARMLEDMRGVGGGGGADPRTTTTLLLVAPPVDVASGKVSEKDLARLLHATIVPMLVHVLRFLSCSLPFADDGRIRVRFGECCLATLDGGGESASAEVAREALAVLLSCLETTERERASRDDDRASAAAAADGRCEEASTFSARCLAFLLRHRPRGANGTDSYDGGDDVNAAYGRCMLACMERMLGKTKGGSAENDDGEDRADVPAQKLLAMKLIPNVLTSMLNICEASSSGSAGGVGGGGRGGADDDDGSDRYDSCGSAFNQFVSHVVSHLDPRETNNTKLHRVTLETLPLCIPIVQRALQIQYRSAWGSILSGGYATFTVTLARHLLERRATPSSSAGAAGSDNDDNFEFQDELSSWVRTLVLSLLRLHEDVAKGGGAARTAVEYATSTIIRGMGVELFLGVVDFVDEDGDGGGGMKKNSLSSSSTTGGGIRDDRAWLLPLMKQCATSIGSRSATTVDDDGITTKTHLSFFQGNVLNLARKCDAASADGHRTAAETSIQKARVVELWSLFPIFCVYPLDVKENLGSIAKTVVKALGDHGRYPKLIPIICGGLKDIAIGIMERANVSPETADDYTVLSNVSTKILPSLFKLVETLNESSSKESSVAMDIDVSSSKESQSQNQQDMQLVEAVTDAIGQLAQICPPEFLQTLFKKVVQRLLTATTEITEALGHRDAKNAIAMRMVSMLGLGQALVASGSLDNSSVALLYRAVRPLVRTDEHDPRVQKRAYKVLAQICERHKEFVTSDERLEEMTDLVVDSIVTCQVSARNMRIKCMTHIVQGFNSNSQSHMAVIPKIMGEVLLCLKDSNAKTREAAYQLLLAMALARDDMTDYFRIVLAALGAQTSHMRSAAVMALSRLAFEYAREDNTVQELLPSLMQTVSVLFDDSSREVTKSVIGFVRVCVAAMTRDQLEPLLPEVVGGIMKYNKGKDRFRAKIKIILKKLVRVYGFDVIAPLVPEEHTRLITHMRKLSERAARRKAAGVQDGRSDVQNDFDHLMNSDEDDSDDGRTFMTGVTGFTKMTAMSGKTTRFSTMDRSVKSQSVISGVRSTMRSKSAKVNDGPRIKAELNGEILDMLDASKMARSVHFADAHDRDYSDDDDDDGADDFQFDNQGRIVISDGMPKPGRNHDAIEDDSDDDENHDLKGAKRRRVSKFESVKIAKAEKDAQKGRMQKTKKDSTASLGAAYKSKKAGGDVKKKGQKYDPYAYVPLDARDFTKKNRGKAVSKMSSVVRGKRKRG</sequence>
<comment type="caution">
    <text evidence="7">The sequence shown here is derived from an EMBL/GenBank/DDBJ whole genome shotgun (WGS) entry which is preliminary data.</text>
</comment>
<feature type="domain" description="TOG" evidence="6">
    <location>
        <begin position="751"/>
        <end position="995"/>
    </location>
</feature>
<feature type="region of interest" description="Disordered" evidence="5">
    <location>
        <begin position="1145"/>
        <end position="1252"/>
    </location>
</feature>
<evidence type="ECO:0000313" key="8">
    <source>
        <dbReference type="Proteomes" id="UP001530315"/>
    </source>
</evidence>